<dbReference type="PANTHER" id="PTHR12649">
    <property type="entry name" value="PEPTIDYL-TRNA HYDROLASE 2"/>
    <property type="match status" value="1"/>
</dbReference>
<dbReference type="EC" id="3.1.1.29" evidence="1"/>
<keyword evidence="2 6" id="KW-0378">Hydrolase</keyword>
<keyword evidence="5" id="KW-0472">Membrane</keyword>
<dbReference type="OrthoDB" id="1733656at2759"/>
<accession>A0A179G1D6</accession>
<dbReference type="AlphaFoldDB" id="A0A179G1D6"/>
<evidence type="ECO:0000313" key="6">
    <source>
        <dbReference type="EMBL" id="OAQ71039.1"/>
    </source>
</evidence>
<protein>
    <recommendedName>
        <fullName evidence="1">peptidyl-tRNA hydrolase</fullName>
        <ecNumber evidence="1">3.1.1.29</ecNumber>
    </recommendedName>
</protein>
<dbReference type="GO" id="GO:0004045">
    <property type="term" value="F:peptidyl-tRNA hydrolase activity"/>
    <property type="evidence" value="ECO:0007669"/>
    <property type="project" value="UniProtKB-EC"/>
</dbReference>
<dbReference type="InterPro" id="IPR002833">
    <property type="entry name" value="PTH2"/>
</dbReference>
<evidence type="ECO:0000256" key="2">
    <source>
        <dbReference type="ARBA" id="ARBA00022801"/>
    </source>
</evidence>
<sequence length="226" mass="24541">MAVDQGTQTGIVLTTSLAAFISGWLFGVFTTRGYLISPALAEERRRNLHDPVESDESDIDEDDTILDHAPNWANGEAADRKQGLRARARVGGVIERKALDDDPNEECKLVLVVRTDLGMTKGKIAAQCSHATLACYKALARSASDSAERKLLQRWEKRGQAKIAVQVKSEAELMDLRWKALDLGVTAEVIQDAGRTQIDPGSLTVLGIGPAPKSTVDKITGHLKLL</sequence>
<comment type="caution">
    <text evidence="6">The sequence shown here is derived from an EMBL/GenBank/DDBJ whole genome shotgun (WGS) entry which is preliminary data.</text>
</comment>
<dbReference type="FunFam" id="3.40.1490.10:FF:000001">
    <property type="entry name" value="Peptidyl-tRNA hydrolase 2"/>
    <property type="match status" value="1"/>
</dbReference>
<dbReference type="NCBIfam" id="TIGR00283">
    <property type="entry name" value="arch_pth2"/>
    <property type="match status" value="1"/>
</dbReference>
<name>A0A179G1D6_METCM</name>
<keyword evidence="5" id="KW-1133">Transmembrane helix</keyword>
<comment type="catalytic activity">
    <reaction evidence="4">
        <text>an N-acyl-L-alpha-aminoacyl-tRNA + H2O = an N-acyl-L-amino acid + a tRNA + H(+)</text>
        <dbReference type="Rhea" id="RHEA:54448"/>
        <dbReference type="Rhea" id="RHEA-COMP:10123"/>
        <dbReference type="Rhea" id="RHEA-COMP:13883"/>
        <dbReference type="ChEBI" id="CHEBI:15377"/>
        <dbReference type="ChEBI" id="CHEBI:15378"/>
        <dbReference type="ChEBI" id="CHEBI:59874"/>
        <dbReference type="ChEBI" id="CHEBI:78442"/>
        <dbReference type="ChEBI" id="CHEBI:138191"/>
        <dbReference type="EC" id="3.1.1.29"/>
    </reaction>
</comment>
<dbReference type="STRING" id="1380566.A0A179G1D6"/>
<organism evidence="6 7">
    <name type="scientific">Pochonia chlamydosporia 170</name>
    <dbReference type="NCBI Taxonomy" id="1380566"/>
    <lineage>
        <taxon>Eukaryota</taxon>
        <taxon>Fungi</taxon>
        <taxon>Dikarya</taxon>
        <taxon>Ascomycota</taxon>
        <taxon>Pezizomycotina</taxon>
        <taxon>Sordariomycetes</taxon>
        <taxon>Hypocreomycetidae</taxon>
        <taxon>Hypocreales</taxon>
        <taxon>Clavicipitaceae</taxon>
        <taxon>Pochonia</taxon>
    </lineage>
</organism>
<evidence type="ECO:0000256" key="5">
    <source>
        <dbReference type="SAM" id="Phobius"/>
    </source>
</evidence>
<dbReference type="KEGG" id="pchm:VFPPC_03402"/>
<dbReference type="Gene3D" id="3.40.1490.10">
    <property type="entry name" value="Bit1"/>
    <property type="match status" value="1"/>
</dbReference>
<dbReference type="RefSeq" id="XP_018147576.1">
    <property type="nucleotide sequence ID" value="XM_018282908.1"/>
</dbReference>
<reference evidence="6 7" key="1">
    <citation type="journal article" date="2016" name="PLoS Pathog.">
        <title>Biosynthesis of antibiotic leucinostatins in bio-control fungus Purpureocillium lilacinum and their inhibition on phytophthora revealed by genome mining.</title>
        <authorList>
            <person name="Wang G."/>
            <person name="Liu Z."/>
            <person name="Lin R."/>
            <person name="Li E."/>
            <person name="Mao Z."/>
            <person name="Ling J."/>
            <person name="Yang Y."/>
            <person name="Yin W.B."/>
            <person name="Xie B."/>
        </authorList>
    </citation>
    <scope>NUCLEOTIDE SEQUENCE [LARGE SCALE GENOMIC DNA]</scope>
    <source>
        <strain evidence="6">170</strain>
    </source>
</reference>
<evidence type="ECO:0000256" key="3">
    <source>
        <dbReference type="ARBA" id="ARBA00038050"/>
    </source>
</evidence>
<evidence type="ECO:0000313" key="7">
    <source>
        <dbReference type="Proteomes" id="UP000078397"/>
    </source>
</evidence>
<dbReference type="EMBL" id="LSBJ02000002">
    <property type="protein sequence ID" value="OAQ71039.1"/>
    <property type="molecule type" value="Genomic_DNA"/>
</dbReference>
<dbReference type="GeneID" id="28846902"/>
<dbReference type="GO" id="GO:0005829">
    <property type="term" value="C:cytosol"/>
    <property type="evidence" value="ECO:0007669"/>
    <property type="project" value="TreeGrafter"/>
</dbReference>
<dbReference type="Proteomes" id="UP000078397">
    <property type="component" value="Unassembled WGS sequence"/>
</dbReference>
<keyword evidence="5" id="KW-0812">Transmembrane</keyword>
<evidence type="ECO:0000256" key="1">
    <source>
        <dbReference type="ARBA" id="ARBA00013260"/>
    </source>
</evidence>
<dbReference type="NCBIfam" id="NF003314">
    <property type="entry name" value="PRK04322.1"/>
    <property type="match status" value="1"/>
</dbReference>
<gene>
    <name evidence="6" type="ORF">VFPPC_03402</name>
</gene>
<feature type="transmembrane region" description="Helical" evidence="5">
    <location>
        <begin position="12"/>
        <end position="35"/>
    </location>
</feature>
<proteinExistence type="inferred from homology"/>
<dbReference type="Pfam" id="PF01981">
    <property type="entry name" value="PTH2"/>
    <property type="match status" value="1"/>
</dbReference>
<dbReference type="CDD" id="cd02430">
    <property type="entry name" value="PTH2"/>
    <property type="match status" value="1"/>
</dbReference>
<dbReference type="InterPro" id="IPR023476">
    <property type="entry name" value="Pep_tRNA_hydro_II_dom_sf"/>
</dbReference>
<dbReference type="PANTHER" id="PTHR12649:SF11">
    <property type="entry name" value="PEPTIDYL-TRNA HYDROLASE 2, MITOCHONDRIAL"/>
    <property type="match status" value="1"/>
</dbReference>
<keyword evidence="7" id="KW-1185">Reference proteome</keyword>
<comment type="similarity">
    <text evidence="3">Belongs to the PTH2 family.</text>
</comment>
<evidence type="ECO:0000256" key="4">
    <source>
        <dbReference type="ARBA" id="ARBA00048707"/>
    </source>
</evidence>
<dbReference type="SUPFAM" id="SSF102462">
    <property type="entry name" value="Peptidyl-tRNA hydrolase II"/>
    <property type="match status" value="1"/>
</dbReference>